<dbReference type="InterPro" id="IPR013249">
    <property type="entry name" value="RNA_pol_sigma70_r4_t2"/>
</dbReference>
<feature type="domain" description="RNA polymerase sigma factor 70 region 4 type 2" evidence="6">
    <location>
        <begin position="102"/>
        <end position="153"/>
    </location>
</feature>
<dbReference type="RefSeq" id="WP_283830698.1">
    <property type="nucleotide sequence ID" value="NZ_JASJEU010000003.1"/>
</dbReference>
<reference evidence="7 8" key="1">
    <citation type="submission" date="2023-05" db="EMBL/GenBank/DDBJ databases">
        <title>Gordonibacter KGMB12511T sp. nov., isolated from faeces of healthy Korean.</title>
        <authorList>
            <person name="Kim H.S."/>
            <person name="Kim J.-S."/>
            <person name="Suh M.K."/>
            <person name="Eom M.K."/>
            <person name="Do H.E."/>
            <person name="Lee J.-S."/>
        </authorList>
    </citation>
    <scope>NUCLEOTIDE SEQUENCE [LARGE SCALE GENOMIC DNA]</scope>
    <source>
        <strain evidence="7 8">KGMB12511</strain>
    </source>
</reference>
<dbReference type="InterPro" id="IPR013324">
    <property type="entry name" value="RNA_pol_sigma_r3/r4-like"/>
</dbReference>
<dbReference type="Gene3D" id="1.10.1740.10">
    <property type="match status" value="1"/>
</dbReference>
<dbReference type="Pfam" id="PF04542">
    <property type="entry name" value="Sigma70_r2"/>
    <property type="match status" value="1"/>
</dbReference>
<evidence type="ECO:0000313" key="7">
    <source>
        <dbReference type="EMBL" id="MDJ1649369.1"/>
    </source>
</evidence>
<evidence type="ECO:0000256" key="4">
    <source>
        <dbReference type="ARBA" id="ARBA00023163"/>
    </source>
</evidence>
<evidence type="ECO:0000259" key="6">
    <source>
        <dbReference type="Pfam" id="PF08281"/>
    </source>
</evidence>
<dbReference type="InterPro" id="IPR014284">
    <property type="entry name" value="RNA_pol_sigma-70_dom"/>
</dbReference>
<dbReference type="NCBIfam" id="TIGR02937">
    <property type="entry name" value="sigma70-ECF"/>
    <property type="match status" value="1"/>
</dbReference>
<keyword evidence="4" id="KW-0804">Transcription</keyword>
<dbReference type="EMBL" id="JASJEU010000003">
    <property type="protein sequence ID" value="MDJ1649369.1"/>
    <property type="molecule type" value="Genomic_DNA"/>
</dbReference>
<name>A0ABT7DIN0_9ACTN</name>
<dbReference type="InterPro" id="IPR013325">
    <property type="entry name" value="RNA_pol_sigma_r2"/>
</dbReference>
<gene>
    <name evidence="7" type="ORF">QNJ86_00995</name>
</gene>
<evidence type="ECO:0000256" key="1">
    <source>
        <dbReference type="ARBA" id="ARBA00010641"/>
    </source>
</evidence>
<dbReference type="InterPro" id="IPR007627">
    <property type="entry name" value="RNA_pol_sigma70_r2"/>
</dbReference>
<keyword evidence="8" id="KW-1185">Reference proteome</keyword>
<evidence type="ECO:0000313" key="8">
    <source>
        <dbReference type="Proteomes" id="UP001232750"/>
    </source>
</evidence>
<dbReference type="InterPro" id="IPR039425">
    <property type="entry name" value="RNA_pol_sigma-70-like"/>
</dbReference>
<dbReference type="PANTHER" id="PTHR43133:SF60">
    <property type="entry name" value="RNA POLYMERASE SIGMA FACTOR SIGV"/>
    <property type="match status" value="1"/>
</dbReference>
<feature type="domain" description="RNA polymerase sigma-70 region 2" evidence="5">
    <location>
        <begin position="15"/>
        <end position="82"/>
    </location>
</feature>
<sequence>MNTRTERDHEAERLVYTYADLILRVSYTYLKSTHDAEDICQTVLIKLIGSAQTFQNAEHERAWVIRATANACKDVLKSARRRTSAPLEAAATAAAPEPPDNAVLEAVMELPEAFREALYLYYYEGYTAREIARMTDRNEDAVHANLSRGRAKLRTLLEGDTHE</sequence>
<dbReference type="Gene3D" id="1.10.10.10">
    <property type="entry name" value="Winged helix-like DNA-binding domain superfamily/Winged helix DNA-binding domain"/>
    <property type="match status" value="1"/>
</dbReference>
<accession>A0ABT7DIN0</accession>
<proteinExistence type="inferred from homology"/>
<dbReference type="CDD" id="cd06171">
    <property type="entry name" value="Sigma70_r4"/>
    <property type="match status" value="1"/>
</dbReference>
<evidence type="ECO:0000256" key="3">
    <source>
        <dbReference type="ARBA" id="ARBA00023082"/>
    </source>
</evidence>
<dbReference type="PANTHER" id="PTHR43133">
    <property type="entry name" value="RNA POLYMERASE ECF-TYPE SIGMA FACTO"/>
    <property type="match status" value="1"/>
</dbReference>
<dbReference type="Proteomes" id="UP001232750">
    <property type="component" value="Unassembled WGS sequence"/>
</dbReference>
<protein>
    <submittedName>
        <fullName evidence="7">Sigma-70 family RNA polymerase sigma factor</fullName>
    </submittedName>
</protein>
<dbReference type="Pfam" id="PF08281">
    <property type="entry name" value="Sigma70_r4_2"/>
    <property type="match status" value="1"/>
</dbReference>
<dbReference type="SUPFAM" id="SSF88659">
    <property type="entry name" value="Sigma3 and sigma4 domains of RNA polymerase sigma factors"/>
    <property type="match status" value="1"/>
</dbReference>
<comment type="similarity">
    <text evidence="1">Belongs to the sigma-70 factor family. ECF subfamily.</text>
</comment>
<keyword evidence="3" id="KW-0731">Sigma factor</keyword>
<evidence type="ECO:0000256" key="2">
    <source>
        <dbReference type="ARBA" id="ARBA00023015"/>
    </source>
</evidence>
<comment type="caution">
    <text evidence="7">The sequence shown here is derived from an EMBL/GenBank/DDBJ whole genome shotgun (WGS) entry which is preliminary data.</text>
</comment>
<dbReference type="SUPFAM" id="SSF88946">
    <property type="entry name" value="Sigma2 domain of RNA polymerase sigma factors"/>
    <property type="match status" value="1"/>
</dbReference>
<dbReference type="InterPro" id="IPR036388">
    <property type="entry name" value="WH-like_DNA-bd_sf"/>
</dbReference>
<keyword evidence="2" id="KW-0805">Transcription regulation</keyword>
<evidence type="ECO:0000259" key="5">
    <source>
        <dbReference type="Pfam" id="PF04542"/>
    </source>
</evidence>
<organism evidence="7 8">
    <name type="scientific">Gordonibacter faecis</name>
    <dbReference type="NCBI Taxonomy" id="3047475"/>
    <lineage>
        <taxon>Bacteria</taxon>
        <taxon>Bacillati</taxon>
        <taxon>Actinomycetota</taxon>
        <taxon>Coriobacteriia</taxon>
        <taxon>Eggerthellales</taxon>
        <taxon>Eggerthellaceae</taxon>
        <taxon>Gordonibacter</taxon>
    </lineage>
</organism>